<keyword evidence="3" id="KW-0813">Transport</keyword>
<evidence type="ECO:0000256" key="6">
    <source>
        <dbReference type="ARBA" id="ARBA00022692"/>
    </source>
</evidence>
<dbReference type="PANTHER" id="PTHR33446">
    <property type="entry name" value="PROTEIN TONB-RELATED"/>
    <property type="match status" value="1"/>
</dbReference>
<evidence type="ECO:0000256" key="3">
    <source>
        <dbReference type="ARBA" id="ARBA00022448"/>
    </source>
</evidence>
<evidence type="ECO:0000256" key="9">
    <source>
        <dbReference type="ARBA" id="ARBA00023136"/>
    </source>
</evidence>
<keyword evidence="5" id="KW-0997">Cell inner membrane</keyword>
<evidence type="ECO:0000256" key="1">
    <source>
        <dbReference type="ARBA" id="ARBA00004383"/>
    </source>
</evidence>
<evidence type="ECO:0000259" key="11">
    <source>
        <dbReference type="PROSITE" id="PS52015"/>
    </source>
</evidence>
<dbReference type="InterPro" id="IPR037682">
    <property type="entry name" value="TonB_C"/>
</dbReference>
<dbReference type="GeneID" id="5301234"/>
<keyword evidence="9 10" id="KW-0472">Membrane</keyword>
<evidence type="ECO:0000256" key="7">
    <source>
        <dbReference type="ARBA" id="ARBA00022927"/>
    </source>
</evidence>
<feature type="transmembrane region" description="Helical" evidence="10">
    <location>
        <begin position="6"/>
        <end position="25"/>
    </location>
</feature>
<name>A0A069SK45_PHOVU</name>
<accession>A0A069SK45</accession>
<dbReference type="GO" id="GO:0098797">
    <property type="term" value="C:plasma membrane protein complex"/>
    <property type="evidence" value="ECO:0007669"/>
    <property type="project" value="TreeGrafter"/>
</dbReference>
<feature type="transmembrane region" description="Helical" evidence="10">
    <location>
        <begin position="107"/>
        <end position="132"/>
    </location>
</feature>
<dbReference type="GO" id="GO:0031992">
    <property type="term" value="F:energy transducer activity"/>
    <property type="evidence" value="ECO:0007669"/>
    <property type="project" value="TreeGrafter"/>
</dbReference>
<dbReference type="SUPFAM" id="SSF74653">
    <property type="entry name" value="TolA/TonB C-terminal domain"/>
    <property type="match status" value="1"/>
</dbReference>
<dbReference type="Gene3D" id="3.30.1150.10">
    <property type="match status" value="1"/>
</dbReference>
<protein>
    <submittedName>
        <fullName evidence="12">TonB family C-terminal domain protein</fullName>
    </submittedName>
</protein>
<evidence type="ECO:0000313" key="13">
    <source>
        <dbReference type="Proteomes" id="UP000027661"/>
    </source>
</evidence>
<dbReference type="InterPro" id="IPR008756">
    <property type="entry name" value="Peptidase_M56"/>
</dbReference>
<dbReference type="EMBL" id="JNHM01000019">
    <property type="protein sequence ID" value="KDS54809.1"/>
    <property type="molecule type" value="Genomic_DNA"/>
</dbReference>
<dbReference type="Proteomes" id="UP000027661">
    <property type="component" value="Unassembled WGS sequence"/>
</dbReference>
<dbReference type="GO" id="GO:0055085">
    <property type="term" value="P:transmembrane transport"/>
    <property type="evidence" value="ECO:0007669"/>
    <property type="project" value="InterPro"/>
</dbReference>
<dbReference type="DNASU" id="5301234"/>
<dbReference type="CDD" id="cd07341">
    <property type="entry name" value="M56_BlaR1_MecR1_like"/>
    <property type="match status" value="1"/>
</dbReference>
<evidence type="ECO:0000256" key="5">
    <source>
        <dbReference type="ARBA" id="ARBA00022519"/>
    </source>
</evidence>
<dbReference type="FunFam" id="3.30.1150.10:FF:000002">
    <property type="entry name" value="Energy transducer TonB"/>
    <property type="match status" value="1"/>
</dbReference>
<evidence type="ECO:0000256" key="2">
    <source>
        <dbReference type="ARBA" id="ARBA00006555"/>
    </source>
</evidence>
<evidence type="ECO:0000313" key="12">
    <source>
        <dbReference type="EMBL" id="KDS54809.1"/>
    </source>
</evidence>
<dbReference type="Pfam" id="PF03544">
    <property type="entry name" value="TonB_C"/>
    <property type="match status" value="1"/>
</dbReference>
<keyword evidence="4" id="KW-1003">Cell membrane</keyword>
<dbReference type="NCBIfam" id="TIGR01352">
    <property type="entry name" value="tonB_Cterm"/>
    <property type="match status" value="1"/>
</dbReference>
<evidence type="ECO:0000256" key="4">
    <source>
        <dbReference type="ARBA" id="ARBA00022475"/>
    </source>
</evidence>
<comment type="similarity">
    <text evidence="2">Belongs to the TonB family.</text>
</comment>
<feature type="transmembrane region" description="Helical" evidence="10">
    <location>
        <begin position="37"/>
        <end position="55"/>
    </location>
</feature>
<keyword evidence="7" id="KW-0653">Protein transport</keyword>
<dbReference type="AlphaFoldDB" id="A0A069SK45"/>
<dbReference type="PROSITE" id="PS52015">
    <property type="entry name" value="TONB_CTD"/>
    <property type="match status" value="1"/>
</dbReference>
<dbReference type="GO" id="GO:0015031">
    <property type="term" value="P:protein transport"/>
    <property type="evidence" value="ECO:0007669"/>
    <property type="project" value="UniProtKB-KW"/>
</dbReference>
<keyword evidence="8 10" id="KW-1133">Transmembrane helix</keyword>
<dbReference type="RefSeq" id="WP_008667799.1">
    <property type="nucleotide sequence ID" value="NZ_JNHM01000019.1"/>
</dbReference>
<organism evidence="12 13">
    <name type="scientific">Phocaeicola vulgatus str. 3975 RP4</name>
    <dbReference type="NCBI Taxonomy" id="1339352"/>
    <lineage>
        <taxon>Bacteria</taxon>
        <taxon>Pseudomonadati</taxon>
        <taxon>Bacteroidota</taxon>
        <taxon>Bacteroidia</taxon>
        <taxon>Bacteroidales</taxon>
        <taxon>Bacteroidaceae</taxon>
        <taxon>Phocaeicola</taxon>
    </lineage>
</organism>
<dbReference type="InterPro" id="IPR006260">
    <property type="entry name" value="TonB/TolA_C"/>
</dbReference>
<sequence>MITTAPELIYMLKVNIGIALFYAFYKLFCCRDTFFQWRRIALLSFLALSFLYPLMDMQAWVKEQPAINELADYYALMMLTETNTSTATVVTAPVAIPTPDLLDIIKFVYWIGILLLSARFMIQLSSIFRLVLKSKSINVDQISIRSLSEPANPFSFWQWIFIYLPGLKEDEKQEILTHEQTHVRQWHSIDVIISEIVNIICWMNPFAWLLKTEIRLNLEYLADHKVMESGTNKKAYQYHLLGLANQNRQTGLYNNFNLSHLKNRIKMMNKKRTRTTGHIKYALFAPLTAALLLVSNIETVARTAERLIYSTEESTPRPEREEVASFVNTTVQGLVTFTITVTNSEGKPQPNITLQIKPGNEVKTFKTNAEGKATIEVDMTTPKYVSLDVSSPKSSKHQSLLLSANKPNVTAIFDTDDDIAAYIKAGKQIRIKLQISNNDNQQLAGVELISSSTNAKATTNAHGEAQLTVGVGETIAINHKGYQEGKFTVKELCPIKDMENPELVRLLLVGEDPVYQIADNMPEFPGGMIACLQYLARNIKYPVTAQKEGAQGKVIVQMVIEKDGSVDHVSIVRSITPELDAEAARVVKSMPKWKPATVKDKAVRCRYTVPVTFKLQ</sequence>
<comment type="caution">
    <text evidence="12">The sequence shown here is derived from an EMBL/GenBank/DDBJ whole genome shotgun (WGS) entry which is preliminary data.</text>
</comment>
<dbReference type="PATRIC" id="fig|1339352.3.peg.1443"/>
<dbReference type="InterPro" id="IPR051045">
    <property type="entry name" value="TonB-dependent_transducer"/>
</dbReference>
<dbReference type="PANTHER" id="PTHR33446:SF2">
    <property type="entry name" value="PROTEIN TONB"/>
    <property type="match status" value="1"/>
</dbReference>
<feature type="transmembrane region" description="Helical" evidence="10">
    <location>
        <begin position="278"/>
        <end position="297"/>
    </location>
</feature>
<keyword evidence="6 10" id="KW-0812">Transmembrane</keyword>
<gene>
    <name evidence="12" type="ORF">M099_1492</name>
</gene>
<feature type="domain" description="TonB C-terminal" evidence="11">
    <location>
        <begin position="526"/>
        <end position="616"/>
    </location>
</feature>
<reference evidence="12 13" key="1">
    <citation type="submission" date="2014-04" db="EMBL/GenBank/DDBJ databases">
        <authorList>
            <person name="Sears C."/>
            <person name="Carroll K."/>
            <person name="Sack B.R."/>
            <person name="Qadri F."/>
            <person name="Myers L.L."/>
            <person name="Chung G.-T."/>
            <person name="Escheverria P."/>
            <person name="Fraser C.M."/>
            <person name="Sadzewicz L."/>
            <person name="Shefchek K.A."/>
            <person name="Tallon L."/>
            <person name="Das S.P."/>
            <person name="Daugherty S."/>
            <person name="Mongodin E.F."/>
        </authorList>
    </citation>
    <scope>NUCLEOTIDE SEQUENCE [LARGE SCALE GENOMIC DNA]</scope>
    <source>
        <strain evidence="12 13">3975 RP4</strain>
    </source>
</reference>
<comment type="subcellular location">
    <subcellularLocation>
        <location evidence="1">Cell inner membrane</location>
        <topology evidence="1">Single-pass membrane protein</topology>
        <orientation evidence="1">Periplasmic side</orientation>
    </subcellularLocation>
</comment>
<proteinExistence type="inferred from homology"/>
<dbReference type="Pfam" id="PF05569">
    <property type="entry name" value="Peptidase_M56"/>
    <property type="match status" value="1"/>
</dbReference>
<evidence type="ECO:0000256" key="10">
    <source>
        <dbReference type="SAM" id="Phobius"/>
    </source>
</evidence>
<evidence type="ECO:0000256" key="8">
    <source>
        <dbReference type="ARBA" id="ARBA00022989"/>
    </source>
</evidence>